<name>A0ABN8PR74_9CNID</name>
<dbReference type="InterPro" id="IPR017907">
    <property type="entry name" value="Znf_RING_CS"/>
</dbReference>
<keyword evidence="2" id="KW-0863">Zinc-finger</keyword>
<evidence type="ECO:0000313" key="5">
    <source>
        <dbReference type="EMBL" id="CAH3149111.1"/>
    </source>
</evidence>
<sequence length="356" mass="41037">NTFEDIRQARGKNSQKVREAKKLHAEAGVPKGPCGLEEIQKFQEILGPQGFRIIVVDASKGGAISKGDTYLEADKLIALVKSNGDLKAHYDGLYSIPGFMNRSYFCHRCCKGYNTEDSAHHNCQAQNCPARKRSKSKDEDGRQDFKLWAKPDRSCIMCRREFCGEDCLVNHLMKQQIEDPSLKRAKKKWEEEYGGDLPPIAEMKSVCDQFRKCKDCLVSYKVNEELEHKCLHAMCKHCLEYVNIYEHRCFITSEAEKCFKWNLGQLRQEKKTKEKLAAMVVGGDRLKDDCLQVIIEDMVLRRKKKVQELKDINKGIPMEEIKRGRNEEALNDLRERVMLQLVQEGIELDEITLDMV</sequence>
<evidence type="ECO:0000256" key="2">
    <source>
        <dbReference type="ARBA" id="ARBA00022771"/>
    </source>
</evidence>
<evidence type="ECO:0000256" key="4">
    <source>
        <dbReference type="SAM" id="MobiDB-lite"/>
    </source>
</evidence>
<dbReference type="Proteomes" id="UP001159427">
    <property type="component" value="Unassembled WGS sequence"/>
</dbReference>
<comment type="caution">
    <text evidence="5">The sequence shown here is derived from an EMBL/GenBank/DDBJ whole genome shotgun (WGS) entry which is preliminary data.</text>
</comment>
<gene>
    <name evidence="5" type="ORF">PEVE_00044805</name>
</gene>
<keyword evidence="6" id="KW-1185">Reference proteome</keyword>
<organism evidence="5 6">
    <name type="scientific">Porites evermanni</name>
    <dbReference type="NCBI Taxonomy" id="104178"/>
    <lineage>
        <taxon>Eukaryota</taxon>
        <taxon>Metazoa</taxon>
        <taxon>Cnidaria</taxon>
        <taxon>Anthozoa</taxon>
        <taxon>Hexacorallia</taxon>
        <taxon>Scleractinia</taxon>
        <taxon>Fungiina</taxon>
        <taxon>Poritidae</taxon>
        <taxon>Porites</taxon>
    </lineage>
</organism>
<feature type="non-terminal residue" evidence="5">
    <location>
        <position position="1"/>
    </location>
</feature>
<protein>
    <submittedName>
        <fullName evidence="5">Uncharacterized protein</fullName>
    </submittedName>
</protein>
<feature type="region of interest" description="Disordered" evidence="4">
    <location>
        <begin position="1"/>
        <end position="22"/>
    </location>
</feature>
<evidence type="ECO:0000256" key="3">
    <source>
        <dbReference type="ARBA" id="ARBA00022833"/>
    </source>
</evidence>
<keyword evidence="1" id="KW-0479">Metal-binding</keyword>
<feature type="non-terminal residue" evidence="5">
    <location>
        <position position="356"/>
    </location>
</feature>
<evidence type="ECO:0000313" key="6">
    <source>
        <dbReference type="Proteomes" id="UP001159427"/>
    </source>
</evidence>
<accession>A0ABN8PR74</accession>
<proteinExistence type="predicted"/>
<evidence type="ECO:0000256" key="1">
    <source>
        <dbReference type="ARBA" id="ARBA00022723"/>
    </source>
</evidence>
<reference evidence="5 6" key="1">
    <citation type="submission" date="2022-05" db="EMBL/GenBank/DDBJ databases">
        <authorList>
            <consortium name="Genoscope - CEA"/>
            <person name="William W."/>
        </authorList>
    </citation>
    <scope>NUCLEOTIDE SEQUENCE [LARGE SCALE GENOMIC DNA]</scope>
</reference>
<dbReference type="PROSITE" id="PS00518">
    <property type="entry name" value="ZF_RING_1"/>
    <property type="match status" value="1"/>
</dbReference>
<dbReference type="EMBL" id="CALNXI010000964">
    <property type="protein sequence ID" value="CAH3149111.1"/>
    <property type="molecule type" value="Genomic_DNA"/>
</dbReference>
<keyword evidence="3" id="KW-0862">Zinc</keyword>